<organism evidence="1 2">
    <name type="scientific">Champsocephalus gunnari</name>
    <name type="common">Mackerel icefish</name>
    <dbReference type="NCBI Taxonomy" id="52237"/>
    <lineage>
        <taxon>Eukaryota</taxon>
        <taxon>Metazoa</taxon>
        <taxon>Chordata</taxon>
        <taxon>Craniata</taxon>
        <taxon>Vertebrata</taxon>
        <taxon>Euteleostomi</taxon>
        <taxon>Actinopterygii</taxon>
        <taxon>Neopterygii</taxon>
        <taxon>Teleostei</taxon>
        <taxon>Neoteleostei</taxon>
        <taxon>Acanthomorphata</taxon>
        <taxon>Eupercaria</taxon>
        <taxon>Perciformes</taxon>
        <taxon>Notothenioidei</taxon>
        <taxon>Channichthyidae</taxon>
        <taxon>Champsocephalus</taxon>
    </lineage>
</organism>
<reference evidence="1 2" key="1">
    <citation type="journal article" date="2023" name="Mol. Biol. Evol.">
        <title>Genomics of Secondarily Temperate Adaptation in the Only Non-Antarctic Icefish.</title>
        <authorList>
            <person name="Rivera-Colon A.G."/>
            <person name="Rayamajhi N."/>
            <person name="Minhas B.F."/>
            <person name="Madrigal G."/>
            <person name="Bilyk K.T."/>
            <person name="Yoon V."/>
            <person name="Hune M."/>
            <person name="Gregory S."/>
            <person name="Cheng C.H.C."/>
            <person name="Catchen J.M."/>
        </authorList>
    </citation>
    <scope>NUCLEOTIDE SEQUENCE [LARGE SCALE GENOMIC DNA]</scope>
    <source>
        <tissue evidence="1">White muscle</tissue>
    </source>
</reference>
<name>A0AAN8DSC4_CHAGU</name>
<dbReference type="Proteomes" id="UP001331515">
    <property type="component" value="Unassembled WGS sequence"/>
</dbReference>
<dbReference type="EMBL" id="JAURVH010001520">
    <property type="protein sequence ID" value="KAK5925653.1"/>
    <property type="molecule type" value="Genomic_DNA"/>
</dbReference>
<proteinExistence type="predicted"/>
<dbReference type="AlphaFoldDB" id="A0AAN8DSC4"/>
<sequence>MIAAHCFPEDLVFYLEWEKCERVWREEFLYGVLSRAERQQQSIEEQAINGEPRTRIRSSARSFIVYIASNDNRTIDCS</sequence>
<evidence type="ECO:0000313" key="2">
    <source>
        <dbReference type="Proteomes" id="UP001331515"/>
    </source>
</evidence>
<comment type="caution">
    <text evidence="1">The sequence shown here is derived from an EMBL/GenBank/DDBJ whole genome shotgun (WGS) entry which is preliminary data.</text>
</comment>
<evidence type="ECO:0000313" key="1">
    <source>
        <dbReference type="EMBL" id="KAK5925653.1"/>
    </source>
</evidence>
<accession>A0AAN8DSC4</accession>
<protein>
    <submittedName>
        <fullName evidence="1">Uncharacterized protein</fullName>
    </submittedName>
</protein>
<keyword evidence="2" id="KW-1185">Reference proteome</keyword>
<gene>
    <name evidence="1" type="ORF">CgunFtcFv8_018161</name>
</gene>